<comment type="caution">
    <text evidence="2">The sequence shown here is derived from an EMBL/GenBank/DDBJ whole genome shotgun (WGS) entry which is preliminary data.</text>
</comment>
<gene>
    <name evidence="2" type="ORF">MNOR_LOCUS25433</name>
</gene>
<protein>
    <recommendedName>
        <fullName evidence="1">C2 domain-containing protein</fullName>
    </recommendedName>
</protein>
<dbReference type="PROSITE" id="PS50004">
    <property type="entry name" value="C2"/>
    <property type="match status" value="1"/>
</dbReference>
<dbReference type="Pfam" id="PF00168">
    <property type="entry name" value="C2"/>
    <property type="match status" value="1"/>
</dbReference>
<organism evidence="2 3">
    <name type="scientific">Meganyctiphanes norvegica</name>
    <name type="common">Northern krill</name>
    <name type="synonym">Thysanopoda norvegica</name>
    <dbReference type="NCBI Taxonomy" id="48144"/>
    <lineage>
        <taxon>Eukaryota</taxon>
        <taxon>Metazoa</taxon>
        <taxon>Ecdysozoa</taxon>
        <taxon>Arthropoda</taxon>
        <taxon>Crustacea</taxon>
        <taxon>Multicrustacea</taxon>
        <taxon>Malacostraca</taxon>
        <taxon>Eumalacostraca</taxon>
        <taxon>Eucarida</taxon>
        <taxon>Euphausiacea</taxon>
        <taxon>Euphausiidae</taxon>
        <taxon>Meganyctiphanes</taxon>
    </lineage>
</organism>
<dbReference type="Proteomes" id="UP001497623">
    <property type="component" value="Unassembled WGS sequence"/>
</dbReference>
<evidence type="ECO:0000313" key="2">
    <source>
        <dbReference type="EMBL" id="CAL4126168.1"/>
    </source>
</evidence>
<keyword evidence="3" id="KW-1185">Reference proteome</keyword>
<dbReference type="SUPFAM" id="SSF49562">
    <property type="entry name" value="C2 domain (Calcium/lipid-binding domain, CaLB)"/>
    <property type="match status" value="1"/>
</dbReference>
<accession>A0AAV2RJY0</accession>
<evidence type="ECO:0000313" key="3">
    <source>
        <dbReference type="Proteomes" id="UP001497623"/>
    </source>
</evidence>
<sequence length="244" mass="28026">MNILESPCTLPQNTTIKNHSKNPEWNEVFNFDLPQKGQNPINFEIKLKHTNVVRNRTVAKIEYIIPDLEEGKPSDHTFTFDNGSKVFVTFTLINRGKQRDEVDMETKPDKVDFEPNLKNACDSLSIEALKIVEEISKTKSHNASNGHLETKENSTDLTNEKMEMEIMNTNNCEKKLERNPSSSSSEIGAEKSIRTCCNNPECSHIAPSQWWKTTTKVMSSQRSKRSDSSIWDTDEIFDMFQMFK</sequence>
<name>A0AAV2RJY0_MEGNR</name>
<reference evidence="2 3" key="1">
    <citation type="submission" date="2024-05" db="EMBL/GenBank/DDBJ databases">
        <authorList>
            <person name="Wallberg A."/>
        </authorList>
    </citation>
    <scope>NUCLEOTIDE SEQUENCE [LARGE SCALE GENOMIC DNA]</scope>
</reference>
<dbReference type="InterPro" id="IPR000008">
    <property type="entry name" value="C2_dom"/>
</dbReference>
<evidence type="ECO:0000259" key="1">
    <source>
        <dbReference type="PROSITE" id="PS50004"/>
    </source>
</evidence>
<feature type="non-terminal residue" evidence="2">
    <location>
        <position position="244"/>
    </location>
</feature>
<proteinExistence type="predicted"/>
<feature type="domain" description="C2" evidence="1">
    <location>
        <begin position="1"/>
        <end position="78"/>
    </location>
</feature>
<dbReference type="Gene3D" id="2.60.40.150">
    <property type="entry name" value="C2 domain"/>
    <property type="match status" value="1"/>
</dbReference>
<dbReference type="EMBL" id="CAXKWB010024281">
    <property type="protein sequence ID" value="CAL4126168.1"/>
    <property type="molecule type" value="Genomic_DNA"/>
</dbReference>
<dbReference type="InterPro" id="IPR035892">
    <property type="entry name" value="C2_domain_sf"/>
</dbReference>
<dbReference type="AlphaFoldDB" id="A0AAV2RJY0"/>